<dbReference type="Proteomes" id="UP000253805">
    <property type="component" value="Unassembled WGS sequence"/>
</dbReference>
<proteinExistence type="predicted"/>
<feature type="region of interest" description="Disordered" evidence="1">
    <location>
        <begin position="76"/>
        <end position="96"/>
    </location>
</feature>
<protein>
    <submittedName>
        <fullName evidence="2">Uncharacterized protein</fullName>
    </submittedName>
</protein>
<gene>
    <name evidence="2" type="ORF">C1850_09825</name>
</gene>
<reference evidence="2 3" key="1">
    <citation type="journal article" date="2018" name="Elife">
        <title>Discovery and characterization of a prevalent human gut bacterial enzyme sufficient for the inactivation of a family of plant toxins.</title>
        <authorList>
            <person name="Koppel N."/>
            <person name="Bisanz J.E."/>
            <person name="Pandelia M.E."/>
            <person name="Turnbaugh P.J."/>
            <person name="Balskus E.P."/>
        </authorList>
    </citation>
    <scope>NUCLEOTIDE SEQUENCE [LARGE SCALE GENOMIC DNA]</scope>
    <source>
        <strain evidence="2 3">OB21 GAM 11</strain>
    </source>
</reference>
<dbReference type="AlphaFoldDB" id="A0A369NVU0"/>
<evidence type="ECO:0000313" key="3">
    <source>
        <dbReference type="Proteomes" id="UP000253805"/>
    </source>
</evidence>
<accession>A0A369NVU0</accession>
<organism evidence="2 3">
    <name type="scientific">Adlercreutzia equolifaciens subsp. celatus</name>
    <dbReference type="NCBI Taxonomy" id="394340"/>
    <lineage>
        <taxon>Bacteria</taxon>
        <taxon>Bacillati</taxon>
        <taxon>Actinomycetota</taxon>
        <taxon>Coriobacteriia</taxon>
        <taxon>Eggerthellales</taxon>
        <taxon>Eggerthellaceae</taxon>
        <taxon>Adlercreutzia</taxon>
    </lineage>
</organism>
<evidence type="ECO:0000313" key="2">
    <source>
        <dbReference type="EMBL" id="RDC42444.1"/>
    </source>
</evidence>
<comment type="caution">
    <text evidence="2">The sequence shown here is derived from an EMBL/GenBank/DDBJ whole genome shotgun (WGS) entry which is preliminary data.</text>
</comment>
<dbReference type="EMBL" id="PPUT01000029">
    <property type="protein sequence ID" value="RDC42444.1"/>
    <property type="molecule type" value="Genomic_DNA"/>
</dbReference>
<name>A0A369NVU0_9ACTN</name>
<evidence type="ECO:0000256" key="1">
    <source>
        <dbReference type="SAM" id="MobiDB-lite"/>
    </source>
</evidence>
<sequence length="96" mass="11072">MALEPMLDELFPASGGLSLDEFHVTQEGASRLLLDRDKLRHSCRRLNVYEAERNAMVDRILRERRTPRMILEELRRREAAKRRGNKPAAQEGNVSG</sequence>